<evidence type="ECO:0000313" key="1">
    <source>
        <dbReference type="EMBL" id="PVW17120.1"/>
    </source>
</evidence>
<proteinExistence type="predicted"/>
<name>A0A2U0I7U2_9FLAO</name>
<organism evidence="1 2">
    <name type="scientific">Marixanthomonas spongiae</name>
    <dbReference type="NCBI Taxonomy" id="2174845"/>
    <lineage>
        <taxon>Bacteria</taxon>
        <taxon>Pseudomonadati</taxon>
        <taxon>Bacteroidota</taxon>
        <taxon>Flavobacteriia</taxon>
        <taxon>Flavobacteriales</taxon>
        <taxon>Flavobacteriaceae</taxon>
        <taxon>Marixanthomonas</taxon>
    </lineage>
</organism>
<dbReference type="Proteomes" id="UP000245962">
    <property type="component" value="Unassembled WGS sequence"/>
</dbReference>
<keyword evidence="2" id="KW-1185">Reference proteome</keyword>
<protein>
    <submittedName>
        <fullName evidence="1">Uncharacterized protein</fullName>
    </submittedName>
</protein>
<sequence length="63" mass="7094">MLRFLRGTGSETNVFLPVFYSRVGGNPILKAAFYFSSPFLGEVPDRAEGFKYDNCPIENKEVT</sequence>
<dbReference type="RefSeq" id="WP_116692864.1">
    <property type="nucleotide sequence ID" value="NZ_QEHR01000001.1"/>
</dbReference>
<evidence type="ECO:0000313" key="2">
    <source>
        <dbReference type="Proteomes" id="UP000245962"/>
    </source>
</evidence>
<accession>A0A2U0I7U2</accession>
<comment type="caution">
    <text evidence="1">The sequence shown here is derived from an EMBL/GenBank/DDBJ whole genome shotgun (WGS) entry which is preliminary data.</text>
</comment>
<reference evidence="1 2" key="1">
    <citation type="submission" date="2018-04" db="EMBL/GenBank/DDBJ databases">
        <title>Marixanthomonas spongiae HN-E44 sp. nov., isolated from a marine sponge.</title>
        <authorList>
            <person name="Luo L."/>
            <person name="Zhuang L."/>
        </authorList>
    </citation>
    <scope>NUCLEOTIDE SEQUENCE [LARGE SCALE GENOMIC DNA]</scope>
    <source>
        <strain evidence="1 2">HN-E44</strain>
    </source>
</reference>
<gene>
    <name evidence="1" type="ORF">DDV96_00960</name>
</gene>
<dbReference type="AlphaFoldDB" id="A0A2U0I7U2"/>
<dbReference type="EMBL" id="QEHR01000001">
    <property type="protein sequence ID" value="PVW17120.1"/>
    <property type="molecule type" value="Genomic_DNA"/>
</dbReference>